<organism evidence="1 2">
    <name type="scientific">Dendryphion nanum</name>
    <dbReference type="NCBI Taxonomy" id="256645"/>
    <lineage>
        <taxon>Eukaryota</taxon>
        <taxon>Fungi</taxon>
        <taxon>Dikarya</taxon>
        <taxon>Ascomycota</taxon>
        <taxon>Pezizomycotina</taxon>
        <taxon>Dothideomycetes</taxon>
        <taxon>Pleosporomycetidae</taxon>
        <taxon>Pleosporales</taxon>
        <taxon>Torulaceae</taxon>
        <taxon>Dendryphion</taxon>
    </lineage>
</organism>
<sequence>MSQLFREFTARRNDRQTLWAQEMADTSANKGGDVLSSSSLQQTYGDRVGKWSDFVHLDVANTARLHAVSVGGKSGISVTAVARAQQMLENPYRIPEELKKVCDTFMAKGLNIYEQASSIPHPNYPFTNIWASPFPEPVQPNHHAQMEQHEVFQWQKVQDPNFMHSLGQTYDVIHAYYDSHPSLDSNDPMAGTNDDYYKPLVNEQPWNGSIGDIGNFYEVYNGVASLGELDPIVWSQAELSMMNVQYNTETIPDSLGDDSPNMTPPIFSMQSSINQNLEDGDMSDIGVPWDGTDEDMMRIGAEIKASTAVENPANNSMAYTQWKLEFSRSPFGSDESKDSKTLQRSLAEEAPDFERFTDKTRGKIRKEATRRCLLYNQLNQEESGNYFASISMSITLHTRYAVAPPSNINIRHLGLLRITAVKLTTFFPQYIY</sequence>
<dbReference type="AlphaFoldDB" id="A0A9P9IR22"/>
<evidence type="ECO:0000313" key="1">
    <source>
        <dbReference type="EMBL" id="KAH7128105.1"/>
    </source>
</evidence>
<evidence type="ECO:0000313" key="2">
    <source>
        <dbReference type="Proteomes" id="UP000700596"/>
    </source>
</evidence>
<comment type="caution">
    <text evidence="1">The sequence shown here is derived from an EMBL/GenBank/DDBJ whole genome shotgun (WGS) entry which is preliminary data.</text>
</comment>
<reference evidence="1" key="1">
    <citation type="journal article" date="2021" name="Nat. Commun.">
        <title>Genetic determinants of endophytism in the Arabidopsis root mycobiome.</title>
        <authorList>
            <person name="Mesny F."/>
            <person name="Miyauchi S."/>
            <person name="Thiergart T."/>
            <person name="Pickel B."/>
            <person name="Atanasova L."/>
            <person name="Karlsson M."/>
            <person name="Huettel B."/>
            <person name="Barry K.W."/>
            <person name="Haridas S."/>
            <person name="Chen C."/>
            <person name="Bauer D."/>
            <person name="Andreopoulos W."/>
            <person name="Pangilinan J."/>
            <person name="LaButti K."/>
            <person name="Riley R."/>
            <person name="Lipzen A."/>
            <person name="Clum A."/>
            <person name="Drula E."/>
            <person name="Henrissat B."/>
            <person name="Kohler A."/>
            <person name="Grigoriev I.V."/>
            <person name="Martin F.M."/>
            <person name="Hacquard S."/>
        </authorList>
    </citation>
    <scope>NUCLEOTIDE SEQUENCE</scope>
    <source>
        <strain evidence="1">MPI-CAGE-CH-0243</strain>
    </source>
</reference>
<dbReference type="Proteomes" id="UP000700596">
    <property type="component" value="Unassembled WGS sequence"/>
</dbReference>
<accession>A0A9P9IR22</accession>
<proteinExistence type="predicted"/>
<protein>
    <submittedName>
        <fullName evidence="1">Uncharacterized protein</fullName>
    </submittedName>
</protein>
<gene>
    <name evidence="1" type="ORF">B0J11DRAFT_504598</name>
</gene>
<keyword evidence="2" id="KW-1185">Reference proteome</keyword>
<dbReference type="EMBL" id="JAGMWT010000005">
    <property type="protein sequence ID" value="KAH7128105.1"/>
    <property type="molecule type" value="Genomic_DNA"/>
</dbReference>
<name>A0A9P9IR22_9PLEO</name>